<protein>
    <submittedName>
        <fullName evidence="2">Uncharacterized protein</fullName>
    </submittedName>
</protein>
<proteinExistence type="predicted"/>
<gene>
    <name evidence="2" type="ORF">PIB30_009633</name>
</gene>
<dbReference type="InterPro" id="IPR004158">
    <property type="entry name" value="DUF247_pln"/>
</dbReference>
<keyword evidence="1" id="KW-0812">Transmembrane</keyword>
<comment type="caution">
    <text evidence="2">The sequence shown here is derived from an EMBL/GenBank/DDBJ whole genome shotgun (WGS) entry which is preliminary data.</text>
</comment>
<keyword evidence="3" id="KW-1185">Reference proteome</keyword>
<organism evidence="2 3">
    <name type="scientific">Stylosanthes scabra</name>
    <dbReference type="NCBI Taxonomy" id="79078"/>
    <lineage>
        <taxon>Eukaryota</taxon>
        <taxon>Viridiplantae</taxon>
        <taxon>Streptophyta</taxon>
        <taxon>Embryophyta</taxon>
        <taxon>Tracheophyta</taxon>
        <taxon>Spermatophyta</taxon>
        <taxon>Magnoliopsida</taxon>
        <taxon>eudicotyledons</taxon>
        <taxon>Gunneridae</taxon>
        <taxon>Pentapetalae</taxon>
        <taxon>rosids</taxon>
        <taxon>fabids</taxon>
        <taxon>Fabales</taxon>
        <taxon>Fabaceae</taxon>
        <taxon>Papilionoideae</taxon>
        <taxon>50 kb inversion clade</taxon>
        <taxon>dalbergioids sensu lato</taxon>
        <taxon>Dalbergieae</taxon>
        <taxon>Pterocarpus clade</taxon>
        <taxon>Stylosanthes</taxon>
    </lineage>
</organism>
<dbReference type="EMBL" id="JASCZI010060437">
    <property type="protein sequence ID" value="MED6131412.1"/>
    <property type="molecule type" value="Genomic_DNA"/>
</dbReference>
<dbReference type="PANTHER" id="PTHR31170:SF25">
    <property type="entry name" value="BNAA09G04570D PROTEIN"/>
    <property type="match status" value="1"/>
</dbReference>
<dbReference type="Pfam" id="PF03140">
    <property type="entry name" value="DUF247"/>
    <property type="match status" value="1"/>
</dbReference>
<evidence type="ECO:0000256" key="1">
    <source>
        <dbReference type="SAM" id="Phobius"/>
    </source>
</evidence>
<dbReference type="PANTHER" id="PTHR31170">
    <property type="entry name" value="BNAC04G53230D PROTEIN"/>
    <property type="match status" value="1"/>
</dbReference>
<sequence length="281" mass="32202">MTNTYSWCIGGWIPRKNNNGRVTINSDNKAYSATFYSTKLSLVNLFPLCACASNNGFQRRTLVRRTSGETKISEDAVNWGCHLRKYRIGTIRELKAVGIRVRTHSNINSFYPTFNHGILHLPQLTNDGSTAHMFLNLIAHEMCPDFHNYFEISSFLVFMSSLIDQPEDVTELRLAGIVTNELANDKQVADLFNKMDGFLVPETPLFAQVSKEIHLYFKSKRGKIKILSWIGEAYNTFLRLPWTIVALLAAALDLVLTFIRTWFVIIINIHEDMVYYMLSDF</sequence>
<feature type="transmembrane region" description="Helical" evidence="1">
    <location>
        <begin position="242"/>
        <end position="267"/>
    </location>
</feature>
<keyword evidence="1" id="KW-1133">Transmembrane helix</keyword>
<dbReference type="Proteomes" id="UP001341840">
    <property type="component" value="Unassembled WGS sequence"/>
</dbReference>
<accession>A0ABU6S543</accession>
<name>A0ABU6S543_9FABA</name>
<evidence type="ECO:0000313" key="3">
    <source>
        <dbReference type="Proteomes" id="UP001341840"/>
    </source>
</evidence>
<reference evidence="2 3" key="1">
    <citation type="journal article" date="2023" name="Plants (Basel)">
        <title>Bridging the Gap: Combining Genomics and Transcriptomics Approaches to Understand Stylosanthes scabra, an Orphan Legume from the Brazilian Caatinga.</title>
        <authorList>
            <person name="Ferreira-Neto J.R.C."/>
            <person name="da Silva M.D."/>
            <person name="Binneck E."/>
            <person name="de Melo N.F."/>
            <person name="da Silva R.H."/>
            <person name="de Melo A.L.T.M."/>
            <person name="Pandolfi V."/>
            <person name="Bustamante F.O."/>
            <person name="Brasileiro-Vidal A.C."/>
            <person name="Benko-Iseppon A.M."/>
        </authorList>
    </citation>
    <scope>NUCLEOTIDE SEQUENCE [LARGE SCALE GENOMIC DNA]</scope>
    <source>
        <tissue evidence="2">Leaves</tissue>
    </source>
</reference>
<evidence type="ECO:0000313" key="2">
    <source>
        <dbReference type="EMBL" id="MED6131412.1"/>
    </source>
</evidence>
<keyword evidence="1" id="KW-0472">Membrane</keyword>